<dbReference type="PANTHER" id="PTHR30432:SF1">
    <property type="entry name" value="DNA-BINDING TRANSCRIPTIONAL DUAL REGULATOR MODE"/>
    <property type="match status" value="1"/>
</dbReference>
<name>A0ABM8X2A4_9BURK</name>
<feature type="domain" description="HTH lysR-type" evidence="1">
    <location>
        <begin position="38"/>
        <end position="98"/>
    </location>
</feature>
<dbReference type="RefSeq" id="WP_223989522.1">
    <property type="nucleotide sequence ID" value="NZ_CAJZAG010000005.1"/>
</dbReference>
<comment type="caution">
    <text evidence="2">The sequence shown here is derived from an EMBL/GenBank/DDBJ whole genome shotgun (WGS) entry which is preliminary data.</text>
</comment>
<evidence type="ECO:0000313" key="3">
    <source>
        <dbReference type="Proteomes" id="UP000706525"/>
    </source>
</evidence>
<sequence>MAKTNAKTNESTASQTRFKFRARVTVADVVAIGPGKVSLLEAIRDHGSITAAARSMDMSYRRAWLLVQELNKAMRSPAVVSEHGGEGRGGTTLTEEGEAVIRLYRQIESIAAKACKKEIDSLLALLQ</sequence>
<dbReference type="SUPFAM" id="SSF46785">
    <property type="entry name" value="Winged helix' DNA-binding domain"/>
    <property type="match status" value="1"/>
</dbReference>
<dbReference type="PANTHER" id="PTHR30432">
    <property type="entry name" value="TRANSCRIPTIONAL REGULATOR MODE"/>
    <property type="match status" value="1"/>
</dbReference>
<organism evidence="2 3">
    <name type="scientific">Cupriavidus pampae</name>
    <dbReference type="NCBI Taxonomy" id="659251"/>
    <lineage>
        <taxon>Bacteria</taxon>
        <taxon>Pseudomonadati</taxon>
        <taxon>Pseudomonadota</taxon>
        <taxon>Betaproteobacteria</taxon>
        <taxon>Burkholderiales</taxon>
        <taxon>Burkholderiaceae</taxon>
        <taxon>Cupriavidus</taxon>
    </lineage>
</organism>
<dbReference type="Proteomes" id="UP000706525">
    <property type="component" value="Unassembled WGS sequence"/>
</dbReference>
<dbReference type="InterPro" id="IPR036388">
    <property type="entry name" value="WH-like_DNA-bd_sf"/>
</dbReference>
<dbReference type="Gene3D" id="1.10.10.10">
    <property type="entry name" value="Winged helix-like DNA-binding domain superfamily/Winged helix DNA-binding domain"/>
    <property type="match status" value="1"/>
</dbReference>
<evidence type="ECO:0000259" key="1">
    <source>
        <dbReference type="Pfam" id="PF00126"/>
    </source>
</evidence>
<evidence type="ECO:0000313" key="2">
    <source>
        <dbReference type="EMBL" id="CAG9174009.1"/>
    </source>
</evidence>
<dbReference type="EMBL" id="CAJZAG010000005">
    <property type="protein sequence ID" value="CAG9174009.1"/>
    <property type="molecule type" value="Genomic_DNA"/>
</dbReference>
<dbReference type="InterPro" id="IPR000847">
    <property type="entry name" value="LysR_HTH_N"/>
</dbReference>
<keyword evidence="3" id="KW-1185">Reference proteome</keyword>
<protein>
    <recommendedName>
        <fullName evidence="1">HTH lysR-type domain-containing protein</fullName>
    </recommendedName>
</protein>
<proteinExistence type="predicted"/>
<dbReference type="Pfam" id="PF00126">
    <property type="entry name" value="HTH_1"/>
    <property type="match status" value="1"/>
</dbReference>
<gene>
    <name evidence="2" type="ORF">LMG32289_03019</name>
</gene>
<dbReference type="InterPro" id="IPR036390">
    <property type="entry name" value="WH_DNA-bd_sf"/>
</dbReference>
<accession>A0ABM8X2A4</accession>
<dbReference type="InterPro" id="IPR051815">
    <property type="entry name" value="Molybdate_resp_trans_reg"/>
</dbReference>
<reference evidence="2 3" key="1">
    <citation type="submission" date="2021-08" db="EMBL/GenBank/DDBJ databases">
        <authorList>
            <person name="Peeters C."/>
        </authorList>
    </citation>
    <scope>NUCLEOTIDE SEQUENCE [LARGE SCALE GENOMIC DNA]</scope>
    <source>
        <strain evidence="2 3">LMG 32289</strain>
    </source>
</reference>